<organism evidence="3 5">
    <name type="scientific">Methylobacterium oxalidis</name>
    <dbReference type="NCBI Taxonomy" id="944322"/>
    <lineage>
        <taxon>Bacteria</taxon>
        <taxon>Pseudomonadati</taxon>
        <taxon>Pseudomonadota</taxon>
        <taxon>Alphaproteobacteria</taxon>
        <taxon>Hyphomicrobiales</taxon>
        <taxon>Methylobacteriaceae</taxon>
        <taxon>Methylobacterium</taxon>
    </lineage>
</organism>
<dbReference type="Proteomes" id="UP001156856">
    <property type="component" value="Unassembled WGS sequence"/>
</dbReference>
<dbReference type="Pfam" id="PF09361">
    <property type="entry name" value="Phasin_2"/>
    <property type="match status" value="1"/>
</dbReference>
<proteinExistence type="predicted"/>
<evidence type="ECO:0000256" key="1">
    <source>
        <dbReference type="SAM" id="MobiDB-lite"/>
    </source>
</evidence>
<name>A0A512JD65_9HYPH</name>
<evidence type="ECO:0000259" key="2">
    <source>
        <dbReference type="Pfam" id="PF09361"/>
    </source>
</evidence>
<evidence type="ECO:0000313" key="3">
    <source>
        <dbReference type="EMBL" id="GEP07875.1"/>
    </source>
</evidence>
<evidence type="ECO:0000313" key="6">
    <source>
        <dbReference type="Proteomes" id="UP001156856"/>
    </source>
</evidence>
<reference evidence="4" key="4">
    <citation type="submission" date="2023-01" db="EMBL/GenBank/DDBJ databases">
        <title>Draft genome sequence of Methylobacterium oxalidis strain NBRC 107715.</title>
        <authorList>
            <person name="Sun Q."/>
            <person name="Mori K."/>
        </authorList>
    </citation>
    <scope>NUCLEOTIDE SEQUENCE</scope>
    <source>
        <strain evidence="4">NBRC 107715</strain>
    </source>
</reference>
<feature type="compositionally biased region" description="Low complexity" evidence="1">
    <location>
        <begin position="75"/>
        <end position="89"/>
    </location>
</feature>
<reference evidence="4" key="1">
    <citation type="journal article" date="2014" name="Int. J. Syst. Evol. Microbiol.">
        <title>Complete genome of a new Firmicutes species belonging to the dominant human colonic microbiota ('Ruminococcus bicirculans') reveals two chromosomes and a selective capacity to utilize plant glucans.</title>
        <authorList>
            <consortium name="NISC Comparative Sequencing Program"/>
            <person name="Wegmann U."/>
            <person name="Louis P."/>
            <person name="Goesmann A."/>
            <person name="Henrissat B."/>
            <person name="Duncan S.H."/>
            <person name="Flint H.J."/>
        </authorList>
    </citation>
    <scope>NUCLEOTIDE SEQUENCE</scope>
    <source>
        <strain evidence="4">NBRC 107715</strain>
    </source>
</reference>
<dbReference type="Proteomes" id="UP000321960">
    <property type="component" value="Unassembled WGS sequence"/>
</dbReference>
<feature type="compositionally biased region" description="Low complexity" evidence="1">
    <location>
        <begin position="126"/>
        <end position="136"/>
    </location>
</feature>
<reference evidence="6" key="2">
    <citation type="journal article" date="2019" name="Int. J. Syst. Evol. Microbiol.">
        <title>The Global Catalogue of Microorganisms (GCM) 10K type strain sequencing project: providing services to taxonomists for standard genome sequencing and annotation.</title>
        <authorList>
            <consortium name="The Broad Institute Genomics Platform"/>
            <consortium name="The Broad Institute Genome Sequencing Center for Infectious Disease"/>
            <person name="Wu L."/>
            <person name="Ma J."/>
        </authorList>
    </citation>
    <scope>NUCLEOTIDE SEQUENCE [LARGE SCALE GENOMIC DNA]</scope>
    <source>
        <strain evidence="6">NBRC 107715</strain>
    </source>
</reference>
<protein>
    <recommendedName>
        <fullName evidence="2">Phasin domain-containing protein</fullName>
    </recommendedName>
</protein>
<accession>A0A512JD65</accession>
<dbReference type="AlphaFoldDB" id="A0A512JD65"/>
<feature type="domain" description="Phasin" evidence="2">
    <location>
        <begin position="208"/>
        <end position="261"/>
    </location>
</feature>
<sequence length="267" mass="27369">MDMNQTGRKAEAERGGKPSEGLTQKAAPRVLGKDVASRSTSVTKSIEAALHKPAKATEPVPNKLLEKVSQKAIRARPAGSAASKSSPAATKVAQHATRDGGAREPAPSKSTAPSDIEPAHAEPRRAASARPEQSEAAVDRADPGTGTASATASNQPQSPAPASSEVIAQGKGAQPASGWRGRTPAQAKVFAGPLNVARAAVQANVTVWSYLRKESEAAVAHFRALSSVKSPTDAVALQAREMARAVDAALSLGQDLASLTTGPKSKQ</sequence>
<reference evidence="3 5" key="3">
    <citation type="submission" date="2019-07" db="EMBL/GenBank/DDBJ databases">
        <title>Whole genome shotgun sequence of Methylobacterium oxalidis NBRC 107715.</title>
        <authorList>
            <person name="Hosoyama A."/>
            <person name="Uohara A."/>
            <person name="Ohji S."/>
            <person name="Ichikawa N."/>
        </authorList>
    </citation>
    <scope>NUCLEOTIDE SEQUENCE [LARGE SCALE GENOMIC DNA]</scope>
    <source>
        <strain evidence="3 5">NBRC 107715</strain>
    </source>
</reference>
<evidence type="ECO:0000313" key="4">
    <source>
        <dbReference type="EMBL" id="GLS62510.1"/>
    </source>
</evidence>
<comment type="caution">
    <text evidence="3">The sequence shown here is derived from an EMBL/GenBank/DDBJ whole genome shotgun (WGS) entry which is preliminary data.</text>
</comment>
<dbReference type="InterPro" id="IPR018968">
    <property type="entry name" value="Phasin"/>
</dbReference>
<feature type="region of interest" description="Disordered" evidence="1">
    <location>
        <begin position="1"/>
        <end position="182"/>
    </location>
</feature>
<feature type="compositionally biased region" description="Low complexity" evidence="1">
    <location>
        <begin position="147"/>
        <end position="164"/>
    </location>
</feature>
<keyword evidence="6" id="KW-1185">Reference proteome</keyword>
<feature type="compositionally biased region" description="Basic and acidic residues" evidence="1">
    <location>
        <begin position="8"/>
        <end position="17"/>
    </location>
</feature>
<dbReference type="EMBL" id="BJZU01000198">
    <property type="protein sequence ID" value="GEP07875.1"/>
    <property type="molecule type" value="Genomic_DNA"/>
</dbReference>
<gene>
    <name evidence="4" type="ORF">GCM10007888_08910</name>
    <name evidence="3" type="ORF">MOX02_59130</name>
</gene>
<dbReference type="EMBL" id="BSPK01000013">
    <property type="protein sequence ID" value="GLS62510.1"/>
    <property type="molecule type" value="Genomic_DNA"/>
</dbReference>
<evidence type="ECO:0000313" key="5">
    <source>
        <dbReference type="Proteomes" id="UP000321960"/>
    </source>
</evidence>